<dbReference type="Pfam" id="PF05183">
    <property type="entry name" value="RdRP"/>
    <property type="match status" value="1"/>
</dbReference>
<comment type="caution">
    <text evidence="4">The sequence shown here is derived from an EMBL/GenBank/DDBJ whole genome shotgun (WGS) entry which is preliminary data.</text>
</comment>
<dbReference type="InterPro" id="IPR007855">
    <property type="entry name" value="RDRP"/>
</dbReference>
<evidence type="ECO:0000259" key="3">
    <source>
        <dbReference type="Pfam" id="PF05183"/>
    </source>
</evidence>
<keyword evidence="1" id="KW-0548">Nucleotidyltransferase</keyword>
<dbReference type="PANTHER" id="PTHR23079:SF14">
    <property type="entry name" value="RNA-DEPENDENT RNA POLYMERASE"/>
    <property type="match status" value="1"/>
</dbReference>
<gene>
    <name evidence="4" type="ORF">QQS21_002871</name>
</gene>
<dbReference type="GO" id="GO:0030422">
    <property type="term" value="P:siRNA processing"/>
    <property type="evidence" value="ECO:0007669"/>
    <property type="project" value="TreeGrafter"/>
</dbReference>
<dbReference type="InterPro" id="IPR057596">
    <property type="entry name" value="RDRP_core"/>
</dbReference>
<keyword evidence="1" id="KW-0694">RNA-binding</keyword>
<keyword evidence="1" id="KW-0696">RNA-directed RNA polymerase</keyword>
<feature type="region of interest" description="Disordered" evidence="2">
    <location>
        <begin position="569"/>
        <end position="589"/>
    </location>
</feature>
<evidence type="ECO:0000256" key="1">
    <source>
        <dbReference type="RuleBase" id="RU363098"/>
    </source>
</evidence>
<dbReference type="AlphaFoldDB" id="A0AAJ0FW62"/>
<dbReference type="Proteomes" id="UP001251528">
    <property type="component" value="Unassembled WGS sequence"/>
</dbReference>
<comment type="similarity">
    <text evidence="1">Belongs to the RdRP family.</text>
</comment>
<feature type="compositionally biased region" description="Polar residues" evidence="2">
    <location>
        <begin position="15"/>
        <end position="24"/>
    </location>
</feature>
<keyword evidence="5" id="KW-1185">Reference proteome</keyword>
<name>A0AAJ0FW62_9HYPO</name>
<dbReference type="EC" id="2.7.7.48" evidence="1"/>
<dbReference type="PANTHER" id="PTHR23079">
    <property type="entry name" value="RNA-DEPENDENT RNA POLYMERASE"/>
    <property type="match status" value="1"/>
</dbReference>
<organism evidence="4 5">
    <name type="scientific">Conoideocrella luteorostrata</name>
    <dbReference type="NCBI Taxonomy" id="1105319"/>
    <lineage>
        <taxon>Eukaryota</taxon>
        <taxon>Fungi</taxon>
        <taxon>Dikarya</taxon>
        <taxon>Ascomycota</taxon>
        <taxon>Pezizomycotina</taxon>
        <taxon>Sordariomycetes</taxon>
        <taxon>Hypocreomycetidae</taxon>
        <taxon>Hypocreales</taxon>
        <taxon>Clavicipitaceae</taxon>
        <taxon>Conoideocrella</taxon>
    </lineage>
</organism>
<comment type="catalytic activity">
    <reaction evidence="1">
        <text>RNA(n) + a ribonucleoside 5'-triphosphate = RNA(n+1) + diphosphate</text>
        <dbReference type="Rhea" id="RHEA:21248"/>
        <dbReference type="Rhea" id="RHEA-COMP:14527"/>
        <dbReference type="Rhea" id="RHEA-COMP:17342"/>
        <dbReference type="ChEBI" id="CHEBI:33019"/>
        <dbReference type="ChEBI" id="CHEBI:61557"/>
        <dbReference type="ChEBI" id="CHEBI:140395"/>
        <dbReference type="EC" id="2.7.7.48"/>
    </reaction>
</comment>
<proteinExistence type="inferred from homology"/>
<feature type="domain" description="RDRP core" evidence="3">
    <location>
        <begin position="244"/>
        <end position="886"/>
    </location>
</feature>
<keyword evidence="1" id="KW-0808">Transferase</keyword>
<dbReference type="Gene3D" id="1.10.8.790">
    <property type="entry name" value="RNA-dependent RNA polymerase, slab domain, helical subdomain-like"/>
    <property type="match status" value="1"/>
</dbReference>
<evidence type="ECO:0000313" key="4">
    <source>
        <dbReference type="EMBL" id="KAK2608642.1"/>
    </source>
</evidence>
<dbReference type="GO" id="GO:0003723">
    <property type="term" value="F:RNA binding"/>
    <property type="evidence" value="ECO:0007669"/>
    <property type="project" value="UniProtKB-KW"/>
</dbReference>
<evidence type="ECO:0000256" key="2">
    <source>
        <dbReference type="SAM" id="MobiDB-lite"/>
    </source>
</evidence>
<evidence type="ECO:0000313" key="5">
    <source>
        <dbReference type="Proteomes" id="UP001251528"/>
    </source>
</evidence>
<dbReference type="GO" id="GO:0003968">
    <property type="term" value="F:RNA-directed RNA polymerase activity"/>
    <property type="evidence" value="ECO:0007669"/>
    <property type="project" value="UniProtKB-KW"/>
</dbReference>
<dbReference type="GO" id="GO:0031380">
    <property type="term" value="C:nuclear RNA-directed RNA polymerase complex"/>
    <property type="evidence" value="ECO:0007669"/>
    <property type="project" value="TreeGrafter"/>
</dbReference>
<feature type="region of interest" description="Disordered" evidence="2">
    <location>
        <begin position="1"/>
        <end position="41"/>
    </location>
</feature>
<sequence length="1076" mass="122355">MSVDASPRSKRAKHQFSQELSETYNKIDAIPSRSSRSPYKAKNDLSFDVADNARLLFQDFSSSFSSSAPSQNTSFSTLKGISAGSSNNTSFTTNDPIDAEDGQSEYFSSHEILSDTETGSEKLQPRCEIPEHFEKRLKDVFPRSRNGNFDNVPLAVIWEANRYASHCSVDIGDIDIHYCNYTSYREFLSSMMTHDTFSGKQPPPPTSEAVWEAALKTFQSGTDGVVMSGTLVPVKRRDGPLFHLKLNPLRLDKSNRIFRRFGSDRFLVLKIPSTSDLQRITKCGERLKKEYIGTWLTRRGHYFLGRQWSAFFYKAEKEKSKKHRVNKDEKRIMWYKVFFFACSGDMFRKSPNGSLPAHDAAANLAQRQSVSLDQLVKWMIGDFANSSQQLPKLYSRISLSLSDTVPTVVLEKHQIYHAREDIGSQMVMNDGIGRLSITLAQQIALCLGLARIPSAFQARFGSAKGVWLVDRNEPPPLGCDDWIVTYPSQRKWDCSQDDAAHRTFEVITYSSEVRSASLNLQFIPLLLEQAVNKTEMAETIKKHLHATIRDDLSVPIDAMSNPVELRGWLGQSHGSSADDNARPQEPLGGRSYRLKDSMAAMVDLGYTPKNNELLKINCQSLVNDTVEALEGKMNIKIPCSAYVLMAVDFSGTLAEDEVHLSFSTSFEVDGFCDTMLEGMDVLVGRVPAHLPSDIQRVKVVSNPHLRHIKDVIIFSIQGKRPLADKLSGGDYDGDRVLVNWDQSFVQNFGNAHMPEKQPDLVELELVKKLDLPMSKLKRKYKTDEDICAEFMYEGTSFNMGQSMLGICTKYKDNYCRLIGSVTSPKITRISMLLGLLVDQEKQGYVFANHDWQTFLKLHGLPLFIPEETLGTKVGEKKHIIDDLRDELEAVIEQTREKLDENFETPNGMWYDPDLTKRFNHYDTRYHSEPDWVKLRNKLQQDIDHLAERWKSLSRGENGEPFTDRIASFYPQWQQIQPPAELRTSKFVQMLLEDGSTNPHISNWELLKASCAIQRRTKHSSLFVWYMSAHQLLHLKQQASSERITGVIPEVYAALRPNWKYIARLRANRTGEAEEMP</sequence>
<accession>A0AAJ0FW62</accession>
<dbReference type="EMBL" id="JASWJB010000035">
    <property type="protein sequence ID" value="KAK2608642.1"/>
    <property type="molecule type" value="Genomic_DNA"/>
</dbReference>
<protein>
    <recommendedName>
        <fullName evidence="1">RNA-dependent RNA polymerase</fullName>
        <ecNumber evidence="1">2.7.7.48</ecNumber>
    </recommendedName>
</protein>
<reference evidence="4" key="1">
    <citation type="submission" date="2023-06" db="EMBL/GenBank/DDBJ databases">
        <title>Conoideocrella luteorostrata (Hypocreales: Clavicipitaceae), a potential biocontrol fungus for elongate hemlock scale in United States Christmas tree production areas.</title>
        <authorList>
            <person name="Barrett H."/>
            <person name="Lovett B."/>
            <person name="Macias A.M."/>
            <person name="Stajich J.E."/>
            <person name="Kasson M.T."/>
        </authorList>
    </citation>
    <scope>NUCLEOTIDE SEQUENCE</scope>
    <source>
        <strain evidence="4">ARSEF 14590</strain>
    </source>
</reference>